<feature type="transmembrane region" description="Helical" evidence="6">
    <location>
        <begin position="359"/>
        <end position="379"/>
    </location>
</feature>
<keyword evidence="4 6" id="KW-1133">Transmembrane helix</keyword>
<dbReference type="GO" id="GO:0016020">
    <property type="term" value="C:membrane"/>
    <property type="evidence" value="ECO:0007669"/>
    <property type="project" value="UniProtKB-SubCell"/>
</dbReference>
<dbReference type="GO" id="GO:0016567">
    <property type="term" value="P:protein ubiquitination"/>
    <property type="evidence" value="ECO:0007669"/>
    <property type="project" value="TreeGrafter"/>
</dbReference>
<feature type="transmembrane region" description="Helical" evidence="6">
    <location>
        <begin position="242"/>
        <end position="263"/>
    </location>
</feature>
<name>A0A8T0VIH1_PANVG</name>
<reference evidence="8" key="1">
    <citation type="submission" date="2020-05" db="EMBL/GenBank/DDBJ databases">
        <title>WGS assembly of Panicum virgatum.</title>
        <authorList>
            <person name="Lovell J.T."/>
            <person name="Jenkins J."/>
            <person name="Shu S."/>
            <person name="Juenger T.E."/>
            <person name="Schmutz J."/>
        </authorList>
    </citation>
    <scope>NUCLEOTIDE SEQUENCE</scope>
    <source>
        <strain evidence="8">AP13</strain>
    </source>
</reference>
<evidence type="ECO:0000256" key="3">
    <source>
        <dbReference type="ARBA" id="ARBA00022692"/>
    </source>
</evidence>
<comment type="subcellular location">
    <subcellularLocation>
        <location evidence="1">Membrane</location>
        <topology evidence="1">Multi-pass membrane protein</topology>
    </subcellularLocation>
</comment>
<keyword evidence="5 6" id="KW-0472">Membrane</keyword>
<dbReference type="AlphaFoldDB" id="A0A8T0VIH1"/>
<evidence type="ECO:0000256" key="5">
    <source>
        <dbReference type="ARBA" id="ARBA00023136"/>
    </source>
</evidence>
<evidence type="ECO:0000313" key="9">
    <source>
        <dbReference type="Proteomes" id="UP000823388"/>
    </source>
</evidence>
<feature type="chain" id="PRO_5035936707" description="Sulfite exporter TauE/SafE family protein" evidence="7">
    <location>
        <begin position="21"/>
        <end position="461"/>
    </location>
</feature>
<evidence type="ECO:0000256" key="4">
    <source>
        <dbReference type="ARBA" id="ARBA00022989"/>
    </source>
</evidence>
<proteinExistence type="inferred from homology"/>
<comment type="similarity">
    <text evidence="2">Belongs to the 4-toluene sulfonate uptake permease (TSUP) (TC 2.A.102) family.</text>
</comment>
<dbReference type="PANTHER" id="PTHR14255:SF37">
    <property type="entry name" value="SULFITE EXPORTER TAUE_SAFE FAMILY PROTEIN"/>
    <property type="match status" value="1"/>
</dbReference>
<feature type="transmembrane region" description="Helical" evidence="6">
    <location>
        <begin position="165"/>
        <end position="184"/>
    </location>
</feature>
<feature type="transmembrane region" description="Helical" evidence="6">
    <location>
        <begin position="105"/>
        <end position="124"/>
    </location>
</feature>
<dbReference type="GO" id="GO:0031464">
    <property type="term" value="C:Cul4A-RING E3 ubiquitin ligase complex"/>
    <property type="evidence" value="ECO:0007669"/>
    <property type="project" value="TreeGrafter"/>
</dbReference>
<evidence type="ECO:0000256" key="1">
    <source>
        <dbReference type="ARBA" id="ARBA00004141"/>
    </source>
</evidence>
<comment type="caution">
    <text evidence="8">The sequence shown here is derived from an EMBL/GenBank/DDBJ whole genome shotgun (WGS) entry which is preliminary data.</text>
</comment>
<evidence type="ECO:0008006" key="10">
    <source>
        <dbReference type="Google" id="ProtNLM"/>
    </source>
</evidence>
<dbReference type="Pfam" id="PF01925">
    <property type="entry name" value="TauE"/>
    <property type="match status" value="2"/>
</dbReference>
<dbReference type="InterPro" id="IPR002781">
    <property type="entry name" value="TM_pro_TauE-like"/>
</dbReference>
<keyword evidence="9" id="KW-1185">Reference proteome</keyword>
<dbReference type="EMBL" id="CM029040">
    <property type="protein sequence ID" value="KAG2634578.1"/>
    <property type="molecule type" value="Genomic_DNA"/>
</dbReference>
<feature type="transmembrane region" description="Helical" evidence="6">
    <location>
        <begin position="318"/>
        <end position="347"/>
    </location>
</feature>
<feature type="transmembrane region" description="Helical" evidence="6">
    <location>
        <begin position="136"/>
        <end position="159"/>
    </location>
</feature>
<organism evidence="8 9">
    <name type="scientific">Panicum virgatum</name>
    <name type="common">Blackwell switchgrass</name>
    <dbReference type="NCBI Taxonomy" id="38727"/>
    <lineage>
        <taxon>Eukaryota</taxon>
        <taxon>Viridiplantae</taxon>
        <taxon>Streptophyta</taxon>
        <taxon>Embryophyta</taxon>
        <taxon>Tracheophyta</taxon>
        <taxon>Spermatophyta</taxon>
        <taxon>Magnoliopsida</taxon>
        <taxon>Liliopsida</taxon>
        <taxon>Poales</taxon>
        <taxon>Poaceae</taxon>
        <taxon>PACMAD clade</taxon>
        <taxon>Panicoideae</taxon>
        <taxon>Panicodae</taxon>
        <taxon>Paniceae</taxon>
        <taxon>Panicinae</taxon>
        <taxon>Panicum</taxon>
        <taxon>Panicum sect. Hiantes</taxon>
    </lineage>
</organism>
<feature type="signal peptide" evidence="7">
    <location>
        <begin position="1"/>
        <end position="20"/>
    </location>
</feature>
<evidence type="ECO:0000313" key="8">
    <source>
        <dbReference type="EMBL" id="KAG2634578.1"/>
    </source>
</evidence>
<evidence type="ECO:0000256" key="6">
    <source>
        <dbReference type="SAM" id="Phobius"/>
    </source>
</evidence>
<gene>
    <name evidence="8" type="ORF">PVAP13_2NG178500</name>
</gene>
<evidence type="ECO:0000256" key="7">
    <source>
        <dbReference type="SAM" id="SignalP"/>
    </source>
</evidence>
<sequence length="461" mass="49527">MRNMWHAVAALSVASTVVAATDWGLSGAGAAEAPAGMGAVRNSTRSDGNSYHHIWPPMEFGWRIVLGSLIGIFGAASGSVGGVGGGGIFLPMLALIIGFDPKSSAAMSKCMIMGTCVSTVYYNLKLRHPSLDIPLIDYDLAMLIQPMLMLGVSIGVIFNVVFPDWLVTALLIILFLATSMKAFLKGVETWKKETIKKREVAAQRLEQMCQEPEHATAIPTGPGDSVGAKNPSAEKSSLLKNVYWKEFSLLAFVWLAFLALQIANKYSVHCSTLYWVLNSLQIPVAVGVTMYEAHGLMTGKKVLSSKGSQQNVEKPRQLFVYCLSGIVAGLVGGLLGAGGGFIIGPLFLELGIPPQVSSATATFAMMFSSSMSVVEFYILHRFPVPYAAYFIAVAFMAAIIGQHYVSKLIRWLGRASLIIFILASMIFISAISLGGVGISNIIHKIESNQYMGFESICKYGA</sequence>
<feature type="transmembrane region" description="Helical" evidence="6">
    <location>
        <begin position="275"/>
        <end position="297"/>
    </location>
</feature>
<evidence type="ECO:0000256" key="2">
    <source>
        <dbReference type="ARBA" id="ARBA00009142"/>
    </source>
</evidence>
<protein>
    <recommendedName>
        <fullName evidence="10">Sulfite exporter TauE/SafE family protein</fullName>
    </recommendedName>
</protein>
<feature type="transmembrane region" description="Helical" evidence="6">
    <location>
        <begin position="417"/>
        <end position="442"/>
    </location>
</feature>
<accession>A0A8T0VIH1</accession>
<feature type="transmembrane region" description="Helical" evidence="6">
    <location>
        <begin position="386"/>
        <end position="405"/>
    </location>
</feature>
<keyword evidence="7" id="KW-0732">Signal</keyword>
<keyword evidence="3 6" id="KW-0812">Transmembrane</keyword>
<dbReference type="Proteomes" id="UP000823388">
    <property type="component" value="Chromosome 2N"/>
</dbReference>
<dbReference type="PANTHER" id="PTHR14255">
    <property type="entry name" value="CEREBLON"/>
    <property type="match status" value="1"/>
</dbReference>